<dbReference type="PRINTS" id="PR00838">
    <property type="entry name" value="V5ALLERGEN"/>
</dbReference>
<dbReference type="InterPro" id="IPR001283">
    <property type="entry name" value="CRISP-related"/>
</dbReference>
<organism evidence="2 3">
    <name type="scientific">Dryococelus australis</name>
    <dbReference type="NCBI Taxonomy" id="614101"/>
    <lineage>
        <taxon>Eukaryota</taxon>
        <taxon>Metazoa</taxon>
        <taxon>Ecdysozoa</taxon>
        <taxon>Arthropoda</taxon>
        <taxon>Hexapoda</taxon>
        <taxon>Insecta</taxon>
        <taxon>Pterygota</taxon>
        <taxon>Neoptera</taxon>
        <taxon>Polyneoptera</taxon>
        <taxon>Phasmatodea</taxon>
        <taxon>Verophasmatodea</taxon>
        <taxon>Anareolatae</taxon>
        <taxon>Phasmatidae</taxon>
        <taxon>Eurycanthinae</taxon>
        <taxon>Dryococelus</taxon>
    </lineage>
</organism>
<accession>A0ABQ9ICC1</accession>
<dbReference type="InterPro" id="IPR018244">
    <property type="entry name" value="Allrgn_V5/Tpx1_CS"/>
</dbReference>
<gene>
    <name evidence="2" type="ORF">PR048_006938</name>
</gene>
<dbReference type="InterPro" id="IPR035940">
    <property type="entry name" value="CAP_sf"/>
</dbReference>
<evidence type="ECO:0000313" key="2">
    <source>
        <dbReference type="EMBL" id="KAJ8894318.1"/>
    </source>
</evidence>
<feature type="domain" description="SCP" evidence="1">
    <location>
        <begin position="8"/>
        <end position="145"/>
    </location>
</feature>
<dbReference type="PANTHER" id="PTHR10334">
    <property type="entry name" value="CYSTEINE-RICH SECRETORY PROTEIN-RELATED"/>
    <property type="match status" value="1"/>
</dbReference>
<dbReference type="EMBL" id="JARBHB010000002">
    <property type="protein sequence ID" value="KAJ8894318.1"/>
    <property type="molecule type" value="Genomic_DNA"/>
</dbReference>
<dbReference type="Gene3D" id="3.40.33.10">
    <property type="entry name" value="CAP"/>
    <property type="match status" value="2"/>
</dbReference>
<feature type="domain" description="SCP" evidence="1">
    <location>
        <begin position="249"/>
        <end position="437"/>
    </location>
</feature>
<dbReference type="SMART" id="SM00198">
    <property type="entry name" value="SCP"/>
    <property type="match status" value="2"/>
</dbReference>
<comment type="caution">
    <text evidence="2">The sequence shown here is derived from an EMBL/GenBank/DDBJ whole genome shotgun (WGS) entry which is preliminary data.</text>
</comment>
<keyword evidence="3" id="KW-1185">Reference proteome</keyword>
<evidence type="ECO:0000259" key="1">
    <source>
        <dbReference type="SMART" id="SM00198"/>
    </source>
</evidence>
<sequence>MDPSLLSDDVNTWLAPGFKLRATEPMPPTNHYFTTREAAYSSTIVTLFSVTRFTVGQNIFAVIASKLISFNMTQPLWSWFNEVQYFNKSSISPFVYLEKAGHYTQVAWANSYYLGCGYIAYTNSSTKNVWHTMVCNYGPAGNYVGGNMYNTTGEPCTACSSGSGCSAEYEGLCARRLTSDVLIICVSLHADNVKPKLVVGQYTNPLVLLTLLSTYNNNWFLRPQNCNEGQTVFNIASCGTNYRQGVTAAERDELLKAHTTYRSSVAQGNEGRGQPGPQPAASNMQQMVWDNELARLAQYWANQSKFAHNKCGGILKRFFDIGQNAYQYPYNMLNMTHAVESWFNVVQYFGRGLINNFIIGDTLAMVPNMHAFRHHRKRNLVFLFWLRFGFMVETGHYTQVAWAECRYLGCCQMSYKEGNQERTLLVGNYGPSGNLPGSTMYNTTGQPCSACPSKKCSANYAALCACPQSLQRRRHPQHLEQHPVSTPPRAWPSIHTPENDARVHNSIKSYINHLRGLLLSVASRNRYNA</sequence>
<evidence type="ECO:0000313" key="3">
    <source>
        <dbReference type="Proteomes" id="UP001159363"/>
    </source>
</evidence>
<dbReference type="InterPro" id="IPR014044">
    <property type="entry name" value="CAP_dom"/>
</dbReference>
<dbReference type="SUPFAM" id="SSF55797">
    <property type="entry name" value="PR-1-like"/>
    <property type="match status" value="2"/>
</dbReference>
<protein>
    <recommendedName>
        <fullName evidence="1">SCP domain-containing protein</fullName>
    </recommendedName>
</protein>
<dbReference type="CDD" id="cd05380">
    <property type="entry name" value="CAP_euk"/>
    <property type="match status" value="2"/>
</dbReference>
<proteinExistence type="predicted"/>
<dbReference type="Proteomes" id="UP001159363">
    <property type="component" value="Chromosome 2"/>
</dbReference>
<dbReference type="PRINTS" id="PR00837">
    <property type="entry name" value="V5TPXLIKE"/>
</dbReference>
<dbReference type="InterPro" id="IPR002413">
    <property type="entry name" value="V5_allergen-like"/>
</dbReference>
<name>A0ABQ9ICC1_9NEOP</name>
<reference evidence="2 3" key="1">
    <citation type="submission" date="2023-02" db="EMBL/GenBank/DDBJ databases">
        <title>LHISI_Scaffold_Assembly.</title>
        <authorList>
            <person name="Stuart O.P."/>
            <person name="Cleave R."/>
            <person name="Magrath M.J.L."/>
            <person name="Mikheyev A.S."/>
        </authorList>
    </citation>
    <scope>NUCLEOTIDE SEQUENCE [LARGE SCALE GENOMIC DNA]</scope>
    <source>
        <strain evidence="2">Daus_M_001</strain>
        <tissue evidence="2">Leg muscle</tissue>
    </source>
</reference>
<dbReference type="Pfam" id="PF00188">
    <property type="entry name" value="CAP"/>
    <property type="match status" value="2"/>
</dbReference>
<dbReference type="PROSITE" id="PS01009">
    <property type="entry name" value="CRISP_1"/>
    <property type="match status" value="1"/>
</dbReference>